<evidence type="ECO:0000256" key="6">
    <source>
        <dbReference type="ARBA" id="ARBA00023002"/>
    </source>
</evidence>
<evidence type="ECO:0000256" key="8">
    <source>
        <dbReference type="ARBA" id="ARBA00047321"/>
    </source>
</evidence>
<keyword evidence="12" id="KW-1185">Reference proteome</keyword>
<organism evidence="11 12">
    <name type="scientific">Paraurantiacibacter namhicola</name>
    <dbReference type="NCBI Taxonomy" id="645517"/>
    <lineage>
        <taxon>Bacteria</taxon>
        <taxon>Pseudomonadati</taxon>
        <taxon>Pseudomonadota</taxon>
        <taxon>Alphaproteobacteria</taxon>
        <taxon>Sphingomonadales</taxon>
        <taxon>Erythrobacteraceae</taxon>
        <taxon>Paraurantiacibacter</taxon>
    </lineage>
</organism>
<dbReference type="InterPro" id="IPR036188">
    <property type="entry name" value="FAD/NAD-bd_sf"/>
</dbReference>
<dbReference type="Pfam" id="PF01593">
    <property type="entry name" value="Amino_oxidase"/>
    <property type="match status" value="1"/>
</dbReference>
<dbReference type="InterPro" id="IPR002937">
    <property type="entry name" value="Amino_oxidase"/>
</dbReference>
<gene>
    <name evidence="11" type="primary">rebO</name>
    <name evidence="11" type="ORF">A6F65_00047</name>
</gene>
<evidence type="ECO:0000256" key="9">
    <source>
        <dbReference type="PIRSR" id="PIRSR601613-1"/>
    </source>
</evidence>
<dbReference type="InterPro" id="IPR050281">
    <property type="entry name" value="Flavin_monoamine_oxidase"/>
</dbReference>
<keyword evidence="6 11" id="KW-0560">Oxidoreductase</keyword>
<evidence type="ECO:0000256" key="5">
    <source>
        <dbReference type="ARBA" id="ARBA00017871"/>
    </source>
</evidence>
<evidence type="ECO:0000259" key="10">
    <source>
        <dbReference type="Pfam" id="PF01593"/>
    </source>
</evidence>
<dbReference type="InterPro" id="IPR006311">
    <property type="entry name" value="TAT_signal"/>
</dbReference>
<comment type="cofactor">
    <cofactor evidence="1">
        <name>FAD</name>
        <dbReference type="ChEBI" id="CHEBI:57692"/>
    </cofactor>
</comment>
<dbReference type="STRING" id="645517.A6F65_00047"/>
<accession>A0A1C7D4I8</accession>
<dbReference type="KEGG" id="anh:A6F65_00047"/>
<dbReference type="AlphaFoldDB" id="A0A1C7D4I8"/>
<dbReference type="EC" id="1.13.12.3" evidence="4"/>
<comment type="pathway">
    <text evidence="2">Plant hormone metabolism; auxin biosynthesis.</text>
</comment>
<dbReference type="GO" id="GO:0050361">
    <property type="term" value="F:tryptophan 2-monooxygenase activity"/>
    <property type="evidence" value="ECO:0007669"/>
    <property type="project" value="UniProtKB-EC"/>
</dbReference>
<comment type="catalytic activity">
    <reaction evidence="8">
        <text>L-tryptophan + O2 = indole-3-acetamide + CO2 + H2O</text>
        <dbReference type="Rhea" id="RHEA:16165"/>
        <dbReference type="ChEBI" id="CHEBI:15377"/>
        <dbReference type="ChEBI" id="CHEBI:15379"/>
        <dbReference type="ChEBI" id="CHEBI:16031"/>
        <dbReference type="ChEBI" id="CHEBI:16526"/>
        <dbReference type="ChEBI" id="CHEBI:57912"/>
        <dbReference type="EC" id="1.13.12.3"/>
    </reaction>
</comment>
<dbReference type="PANTHER" id="PTHR10742:SF410">
    <property type="entry name" value="LYSINE-SPECIFIC HISTONE DEMETHYLASE 2"/>
    <property type="match status" value="1"/>
</dbReference>
<dbReference type="RefSeq" id="WP_067784438.1">
    <property type="nucleotide sequence ID" value="NZ_CP016545.1"/>
</dbReference>
<evidence type="ECO:0000256" key="1">
    <source>
        <dbReference type="ARBA" id="ARBA00001974"/>
    </source>
</evidence>
<reference evidence="11 12" key="1">
    <citation type="submission" date="2016-07" db="EMBL/GenBank/DDBJ databases">
        <title>Complete genome sequence of Altererythrobacter namhicola JCM 16345T, containing esterase-encoding genes.</title>
        <authorList>
            <person name="Cheng H."/>
            <person name="Wu Y.-H."/>
            <person name="Jian S.-L."/>
            <person name="Huo Y.-Y."/>
            <person name="Wang C.-S."/>
            <person name="Xu X.-W."/>
        </authorList>
    </citation>
    <scope>NUCLEOTIDE SEQUENCE [LARGE SCALE GENOMIC DNA]</scope>
    <source>
        <strain evidence="11 12">JCM 16345</strain>
    </source>
</reference>
<evidence type="ECO:0000256" key="3">
    <source>
        <dbReference type="ARBA" id="ARBA00005833"/>
    </source>
</evidence>
<feature type="binding site" evidence="9">
    <location>
        <begin position="59"/>
        <end position="60"/>
    </location>
    <ligand>
        <name>FAD</name>
        <dbReference type="ChEBI" id="CHEBI:57692"/>
    </ligand>
</feature>
<proteinExistence type="inferred from homology"/>
<evidence type="ECO:0000313" key="11">
    <source>
        <dbReference type="EMBL" id="ANU06375.1"/>
    </source>
</evidence>
<dbReference type="InterPro" id="IPR001613">
    <property type="entry name" value="Flavin_amine_oxidase"/>
</dbReference>
<dbReference type="SUPFAM" id="SSF54373">
    <property type="entry name" value="FAD-linked reductases, C-terminal domain"/>
    <property type="match status" value="1"/>
</dbReference>
<evidence type="ECO:0000313" key="12">
    <source>
        <dbReference type="Proteomes" id="UP000092698"/>
    </source>
</evidence>
<evidence type="ECO:0000256" key="4">
    <source>
        <dbReference type="ARBA" id="ARBA00012535"/>
    </source>
</evidence>
<dbReference type="PRINTS" id="PR00757">
    <property type="entry name" value="AMINEOXDASEF"/>
</dbReference>
<dbReference type="PANTHER" id="PTHR10742">
    <property type="entry name" value="FLAVIN MONOAMINE OXIDASE"/>
    <property type="match status" value="1"/>
</dbReference>
<feature type="domain" description="Amine oxidase" evidence="10">
    <location>
        <begin position="39"/>
        <end position="468"/>
    </location>
</feature>
<feature type="binding site" evidence="9">
    <location>
        <position position="257"/>
    </location>
    <ligand>
        <name>FAD</name>
        <dbReference type="ChEBI" id="CHEBI:57692"/>
    </ligand>
</feature>
<dbReference type="SUPFAM" id="SSF51905">
    <property type="entry name" value="FAD/NAD(P)-binding domain"/>
    <property type="match status" value="1"/>
</dbReference>
<dbReference type="EMBL" id="CP016545">
    <property type="protein sequence ID" value="ANU06375.1"/>
    <property type="molecule type" value="Genomic_DNA"/>
</dbReference>
<feature type="binding site" evidence="9">
    <location>
        <position position="444"/>
    </location>
    <ligand>
        <name>FAD</name>
        <dbReference type="ChEBI" id="CHEBI:57692"/>
    </ligand>
</feature>
<protein>
    <recommendedName>
        <fullName evidence="5">Tryptophan 2-monooxygenase</fullName>
        <ecNumber evidence="4">1.13.12.3</ecNumber>
    </recommendedName>
</protein>
<dbReference type="Proteomes" id="UP000092698">
    <property type="component" value="Chromosome"/>
</dbReference>
<evidence type="ECO:0000256" key="7">
    <source>
        <dbReference type="ARBA" id="ARBA00023070"/>
    </source>
</evidence>
<keyword evidence="7" id="KW-0073">Auxin biosynthesis</keyword>
<evidence type="ECO:0000256" key="2">
    <source>
        <dbReference type="ARBA" id="ARBA00004814"/>
    </source>
</evidence>
<name>A0A1C7D4I8_9SPHN</name>
<dbReference type="PROSITE" id="PS51318">
    <property type="entry name" value="TAT"/>
    <property type="match status" value="1"/>
</dbReference>
<comment type="similarity">
    <text evidence="3">Belongs to the tryptophan 2-monooxygenase family.</text>
</comment>
<sequence length="471" mass="48945">MVTRRGVLATGAAALVAGAAPRMAWGRTEADVAIIGAGLAGLAAARMLESAGARVTVIEAERRVGGRLHTLRHLPGSPEAGGIQVGSGYTILRRIAAELGVGLDEGGGAGAGVAQRPGNYYHINGTGVPSAGWVRSPANLLPPRERETEPAALARLFARALPALGSPEAWLDAAPALDISWRDALRAAGASAEAQRLLEANLNGNSLDSMSQLHVARTLAIYRSQPGPVATIAGGSQALPEAMAATLAASPRLGVRVRALAEDGGGVAIETDKGTIRARHAICTIPFAALRHIPVQSQMPPPTAHMMAALPYTRASFAYIQARTPFWLGDGLPETLWSDDPLIGRVFALSDGSDGAAPMLKLWTTGSGADLLDRMPPDVAKAEISRRIASMRPSAQGQLGEITLFSWQASPFARGIYHHIGTGMAAALAAATRHEGARLHFAGEHLAQASTGMEAALESGERAARLVLSRL</sequence>
<dbReference type="GO" id="GO:0009851">
    <property type="term" value="P:auxin biosynthetic process"/>
    <property type="evidence" value="ECO:0007669"/>
    <property type="project" value="UniProtKB-KW"/>
</dbReference>
<dbReference type="Gene3D" id="3.50.50.60">
    <property type="entry name" value="FAD/NAD(P)-binding domain"/>
    <property type="match status" value="1"/>
</dbReference>